<gene>
    <name evidence="1" type="ORF">P691DRAFT_687422</name>
</gene>
<protein>
    <recommendedName>
        <fullName evidence="3">Reverse transcriptase RNase H-like domain-containing protein</fullName>
    </recommendedName>
</protein>
<name>A0A9P5WX59_9AGAR</name>
<keyword evidence="2" id="KW-1185">Reference proteome</keyword>
<dbReference type="OrthoDB" id="2976681at2759"/>
<evidence type="ECO:0008006" key="3">
    <source>
        <dbReference type="Google" id="ProtNLM"/>
    </source>
</evidence>
<accession>A0A9P5WX59</accession>
<sequence>MALKQEVYLLRGCQNLVMQTDAKYLFGMLNNPGKLPNMTVNHWVDYIHTNFHFTLVHKKGKNFGPDRFVESRTCQRMV</sequence>
<proteinExistence type="predicted"/>
<reference evidence="1" key="1">
    <citation type="submission" date="2020-11" db="EMBL/GenBank/DDBJ databases">
        <authorList>
            <consortium name="DOE Joint Genome Institute"/>
            <person name="Ahrendt S."/>
            <person name="Riley R."/>
            <person name="Andreopoulos W."/>
            <person name="Labutti K."/>
            <person name="Pangilinan J."/>
            <person name="Ruiz-Duenas F.J."/>
            <person name="Barrasa J.M."/>
            <person name="Sanchez-Garcia M."/>
            <person name="Camarero S."/>
            <person name="Miyauchi S."/>
            <person name="Serrano A."/>
            <person name="Linde D."/>
            <person name="Babiker R."/>
            <person name="Drula E."/>
            <person name="Ayuso-Fernandez I."/>
            <person name="Pacheco R."/>
            <person name="Padilla G."/>
            <person name="Ferreira P."/>
            <person name="Barriuso J."/>
            <person name="Kellner H."/>
            <person name="Castanera R."/>
            <person name="Alfaro M."/>
            <person name="Ramirez L."/>
            <person name="Pisabarro A.G."/>
            <person name="Kuo A."/>
            <person name="Tritt A."/>
            <person name="Lipzen A."/>
            <person name="He G."/>
            <person name="Yan M."/>
            <person name="Ng V."/>
            <person name="Cullen D."/>
            <person name="Martin F."/>
            <person name="Rosso M.-N."/>
            <person name="Henrissat B."/>
            <person name="Hibbett D."/>
            <person name="Martinez A.T."/>
            <person name="Grigoriev I.V."/>
        </authorList>
    </citation>
    <scope>NUCLEOTIDE SEQUENCE</scope>
    <source>
        <strain evidence="1">MF-IS2</strain>
    </source>
</reference>
<comment type="caution">
    <text evidence="1">The sequence shown here is derived from an EMBL/GenBank/DDBJ whole genome shotgun (WGS) entry which is preliminary data.</text>
</comment>
<evidence type="ECO:0000313" key="1">
    <source>
        <dbReference type="EMBL" id="KAF9440518.1"/>
    </source>
</evidence>
<dbReference type="Proteomes" id="UP000807342">
    <property type="component" value="Unassembled WGS sequence"/>
</dbReference>
<evidence type="ECO:0000313" key="2">
    <source>
        <dbReference type="Proteomes" id="UP000807342"/>
    </source>
</evidence>
<organism evidence="1 2">
    <name type="scientific">Macrolepiota fuliginosa MF-IS2</name>
    <dbReference type="NCBI Taxonomy" id="1400762"/>
    <lineage>
        <taxon>Eukaryota</taxon>
        <taxon>Fungi</taxon>
        <taxon>Dikarya</taxon>
        <taxon>Basidiomycota</taxon>
        <taxon>Agaricomycotina</taxon>
        <taxon>Agaricomycetes</taxon>
        <taxon>Agaricomycetidae</taxon>
        <taxon>Agaricales</taxon>
        <taxon>Agaricineae</taxon>
        <taxon>Agaricaceae</taxon>
        <taxon>Macrolepiota</taxon>
    </lineage>
</organism>
<dbReference type="EMBL" id="MU152466">
    <property type="protein sequence ID" value="KAF9440518.1"/>
    <property type="molecule type" value="Genomic_DNA"/>
</dbReference>
<dbReference type="AlphaFoldDB" id="A0A9P5WX59"/>